<dbReference type="GO" id="GO:0005737">
    <property type="term" value="C:cytoplasm"/>
    <property type="evidence" value="ECO:0007669"/>
    <property type="project" value="UniProtKB-SubCell"/>
</dbReference>
<evidence type="ECO:0000256" key="8">
    <source>
        <dbReference type="ARBA" id="ARBA00022840"/>
    </source>
</evidence>
<dbReference type="InterPro" id="IPR015413">
    <property type="entry name" value="Methionyl/Leucyl_tRNA_Synth"/>
</dbReference>
<sequence length="481" mass="54995">MNNFKEKFYITTSIPYVNAKPHIGHALEFIQADVLARYNRLLGRDVFFLTGTDEHGSKVPKSAKAAGKPIPEFVNEISDKFRVLTNTLDISNSHFIRTIEQGHKKTVTKFWKRCLDAGDIYKGKYEGLYCSGCENYVTESDLLEGKCPVHKTKPEKIAEENYFFKWSKYQKPLLDHYKESSNFVVPKKRFNEIIKFVEQGLQDISISRSTKTLSWGIPVPDDKNQVIYVWFDALINYLSGIGFAEEDDTYKRYWPADVHLIGKDILRFHAALWPAMLISAKVPLPKQVYVHGFIGSGGQKMSKSLGNVVDPVALTEKYGVDAVRYFLLREIPSDGDGDFTIEKFEKRYKADLQNNLGNLVSRVTNLIEKNLDGEIGEKIELPEQNKTAIEQDIEDYKLHDALAKIWEIVSLANKLVDEEKLWELAKNDIKTFRKHCATILTNLFLVAKLIAPFMSETGKKIEKIVTAKKIQKAEPLFPKID</sequence>
<dbReference type="Gene3D" id="1.10.730.10">
    <property type="entry name" value="Isoleucyl-tRNA Synthetase, Domain 1"/>
    <property type="match status" value="1"/>
</dbReference>
<evidence type="ECO:0000256" key="7">
    <source>
        <dbReference type="ARBA" id="ARBA00022741"/>
    </source>
</evidence>
<evidence type="ECO:0000256" key="5">
    <source>
        <dbReference type="ARBA" id="ARBA00022490"/>
    </source>
</evidence>
<name>A0A2H0VDE1_9BACT</name>
<keyword evidence="6 14" id="KW-0436">Ligase</keyword>
<dbReference type="Proteomes" id="UP000230557">
    <property type="component" value="Unassembled WGS sequence"/>
</dbReference>
<dbReference type="InterPro" id="IPR014758">
    <property type="entry name" value="Met-tRNA_synth"/>
</dbReference>
<dbReference type="InterPro" id="IPR041872">
    <property type="entry name" value="Anticodon_Met"/>
</dbReference>
<dbReference type="GO" id="GO:0004825">
    <property type="term" value="F:methionine-tRNA ligase activity"/>
    <property type="evidence" value="ECO:0007669"/>
    <property type="project" value="UniProtKB-EC"/>
</dbReference>
<comment type="catalytic activity">
    <reaction evidence="13">
        <text>tRNA(Leu) + L-leucine + ATP = L-leucyl-tRNA(Leu) + AMP + diphosphate</text>
        <dbReference type="Rhea" id="RHEA:11688"/>
        <dbReference type="Rhea" id="RHEA-COMP:9613"/>
        <dbReference type="Rhea" id="RHEA-COMP:9622"/>
        <dbReference type="ChEBI" id="CHEBI:30616"/>
        <dbReference type="ChEBI" id="CHEBI:33019"/>
        <dbReference type="ChEBI" id="CHEBI:57427"/>
        <dbReference type="ChEBI" id="CHEBI:78442"/>
        <dbReference type="ChEBI" id="CHEBI:78494"/>
        <dbReference type="ChEBI" id="CHEBI:456215"/>
        <dbReference type="EC" id="6.1.1.4"/>
    </reaction>
</comment>
<feature type="domain" description="Methionyl/Leucyl tRNA synthetase" evidence="16">
    <location>
        <begin position="140"/>
        <end position="363"/>
    </location>
</feature>
<reference evidence="18" key="1">
    <citation type="submission" date="2017-09" db="EMBL/GenBank/DDBJ databases">
        <title>Depth-based differentiation of microbial function through sediment-hosted aquifers and enrichment of novel symbionts in the deep terrestrial subsurface.</title>
        <authorList>
            <person name="Probst A.J."/>
            <person name="Ladd B."/>
            <person name="Jarett J.K."/>
            <person name="Geller-Mcgrath D.E."/>
            <person name="Sieber C.M.K."/>
            <person name="Emerson J.B."/>
            <person name="Anantharaman K."/>
            <person name="Thomas B.C."/>
            <person name="Malmstrom R."/>
            <person name="Stieglmeier M."/>
            <person name="Klingl A."/>
            <person name="Woyke T."/>
            <person name="Ryan C.M."/>
            <person name="Banfield J.F."/>
        </authorList>
    </citation>
    <scope>NUCLEOTIDE SEQUENCE [LARGE SCALE GENOMIC DNA]</scope>
</reference>
<dbReference type="PRINTS" id="PR01041">
    <property type="entry name" value="TRNASYNTHMET"/>
</dbReference>
<evidence type="ECO:0000313" key="18">
    <source>
        <dbReference type="Proteomes" id="UP000230557"/>
    </source>
</evidence>
<proteinExistence type="inferred from homology"/>
<dbReference type="Pfam" id="PF00133">
    <property type="entry name" value="tRNA-synt_1"/>
    <property type="match status" value="1"/>
</dbReference>
<dbReference type="NCBIfam" id="TIGR00398">
    <property type="entry name" value="metG"/>
    <property type="match status" value="1"/>
</dbReference>
<dbReference type="InterPro" id="IPR023457">
    <property type="entry name" value="Met-tRNA_synth_2"/>
</dbReference>
<comment type="caution">
    <text evidence="17">The sequence shown here is derived from an EMBL/GenBank/DDBJ whole genome shotgun (WGS) entry which is preliminary data.</text>
</comment>
<comment type="similarity">
    <text evidence="14">Belongs to the class-I aminoacyl-tRNA synthetase family.</text>
</comment>
<dbReference type="PANTHER" id="PTHR43326:SF1">
    <property type="entry name" value="METHIONINE--TRNA LIGASE, MITOCHONDRIAL"/>
    <property type="match status" value="1"/>
</dbReference>
<comment type="function">
    <text evidence="1">Is required not only for elongation of protein synthesis but also for the initiation of all mRNA translation through initiator tRNA(fMet) aminoacylation.</text>
</comment>
<dbReference type="InterPro" id="IPR009080">
    <property type="entry name" value="tRNAsynth_Ia_anticodon-bd"/>
</dbReference>
<dbReference type="PROSITE" id="PS00178">
    <property type="entry name" value="AA_TRNA_LIGASE_I"/>
    <property type="match status" value="1"/>
</dbReference>
<dbReference type="InterPro" id="IPR014729">
    <property type="entry name" value="Rossmann-like_a/b/a_fold"/>
</dbReference>
<evidence type="ECO:0000259" key="15">
    <source>
        <dbReference type="Pfam" id="PF00133"/>
    </source>
</evidence>
<evidence type="ECO:0000256" key="1">
    <source>
        <dbReference type="ARBA" id="ARBA00003314"/>
    </source>
</evidence>
<dbReference type="CDD" id="cd07957">
    <property type="entry name" value="Anticodon_Ia_Met"/>
    <property type="match status" value="1"/>
</dbReference>
<dbReference type="GO" id="GO:0005524">
    <property type="term" value="F:ATP binding"/>
    <property type="evidence" value="ECO:0007669"/>
    <property type="project" value="UniProtKB-KW"/>
</dbReference>
<evidence type="ECO:0000256" key="14">
    <source>
        <dbReference type="RuleBase" id="RU363035"/>
    </source>
</evidence>
<dbReference type="SUPFAM" id="SSF47323">
    <property type="entry name" value="Anticodon-binding domain of a subclass of class I aminoacyl-tRNA synthetases"/>
    <property type="match status" value="1"/>
</dbReference>
<keyword evidence="8 14" id="KW-0067">ATP-binding</keyword>
<dbReference type="InterPro" id="IPR033911">
    <property type="entry name" value="MetRS_core"/>
</dbReference>
<dbReference type="InterPro" id="IPR001412">
    <property type="entry name" value="aa-tRNA-synth_I_CS"/>
</dbReference>
<evidence type="ECO:0000313" key="17">
    <source>
        <dbReference type="EMBL" id="PIR97093.1"/>
    </source>
</evidence>
<dbReference type="SUPFAM" id="SSF52374">
    <property type="entry name" value="Nucleotidylyl transferase"/>
    <property type="match status" value="1"/>
</dbReference>
<keyword evidence="7 14" id="KW-0547">Nucleotide-binding</keyword>
<dbReference type="GO" id="GO:0004823">
    <property type="term" value="F:leucine-tRNA ligase activity"/>
    <property type="evidence" value="ECO:0007669"/>
    <property type="project" value="UniProtKB-EC"/>
</dbReference>
<evidence type="ECO:0000256" key="11">
    <source>
        <dbReference type="ARBA" id="ARBA00030904"/>
    </source>
</evidence>
<organism evidence="17 18">
    <name type="scientific">Candidatus Doudnabacteria bacterium CG10_big_fil_rev_8_21_14_0_10_41_10</name>
    <dbReference type="NCBI Taxonomy" id="1974551"/>
    <lineage>
        <taxon>Bacteria</taxon>
        <taxon>Candidatus Doudnaibacteriota</taxon>
    </lineage>
</organism>
<comment type="subcellular location">
    <subcellularLocation>
        <location evidence="2">Cytoplasm</location>
    </subcellularLocation>
</comment>
<dbReference type="Gene3D" id="3.40.50.620">
    <property type="entry name" value="HUPs"/>
    <property type="match status" value="1"/>
</dbReference>
<dbReference type="AlphaFoldDB" id="A0A2H0VDE1"/>
<dbReference type="FunFam" id="2.170.220.10:FF:000001">
    <property type="entry name" value="methionine--tRNA ligase, mitochondrial"/>
    <property type="match status" value="1"/>
</dbReference>
<keyword evidence="10 14" id="KW-0030">Aminoacyl-tRNA synthetase</keyword>
<keyword evidence="5" id="KW-0963">Cytoplasm</keyword>
<evidence type="ECO:0000256" key="13">
    <source>
        <dbReference type="ARBA" id="ARBA00047469"/>
    </source>
</evidence>
<dbReference type="PANTHER" id="PTHR43326">
    <property type="entry name" value="METHIONYL-TRNA SYNTHETASE"/>
    <property type="match status" value="1"/>
</dbReference>
<feature type="domain" description="Aminoacyl-tRNA synthetase class Ia" evidence="15">
    <location>
        <begin position="4"/>
        <end position="58"/>
    </location>
</feature>
<evidence type="ECO:0000256" key="3">
    <source>
        <dbReference type="ARBA" id="ARBA00012838"/>
    </source>
</evidence>
<protein>
    <recommendedName>
        <fullName evidence="4">Methionine--tRNA ligase</fullName>
        <ecNumber evidence="3">6.1.1.10</ecNumber>
    </recommendedName>
    <alternativeName>
        <fullName evidence="11">Methionyl-tRNA synthetase</fullName>
    </alternativeName>
</protein>
<accession>A0A2H0VDE1</accession>
<evidence type="ECO:0000256" key="9">
    <source>
        <dbReference type="ARBA" id="ARBA00022917"/>
    </source>
</evidence>
<dbReference type="Gene3D" id="2.170.220.10">
    <property type="match status" value="1"/>
</dbReference>
<keyword evidence="9 14" id="KW-0648">Protein biosynthesis</keyword>
<gene>
    <name evidence="17" type="ORF">COT91_03250</name>
</gene>
<evidence type="ECO:0000256" key="12">
    <source>
        <dbReference type="ARBA" id="ARBA00047364"/>
    </source>
</evidence>
<dbReference type="EMBL" id="PFAJ01000044">
    <property type="protein sequence ID" value="PIR97093.1"/>
    <property type="molecule type" value="Genomic_DNA"/>
</dbReference>
<dbReference type="EC" id="6.1.1.10" evidence="3"/>
<dbReference type="InterPro" id="IPR002300">
    <property type="entry name" value="aa-tRNA-synth_Ia"/>
</dbReference>
<evidence type="ECO:0000256" key="4">
    <source>
        <dbReference type="ARBA" id="ARBA00018753"/>
    </source>
</evidence>
<dbReference type="CDD" id="cd00814">
    <property type="entry name" value="MetRS_core"/>
    <property type="match status" value="1"/>
</dbReference>
<dbReference type="Pfam" id="PF09334">
    <property type="entry name" value="tRNA-synt_1g"/>
    <property type="match status" value="1"/>
</dbReference>
<evidence type="ECO:0000256" key="6">
    <source>
        <dbReference type="ARBA" id="ARBA00022598"/>
    </source>
</evidence>
<comment type="catalytic activity">
    <reaction evidence="12">
        <text>tRNA(Met) + L-methionine + ATP = L-methionyl-tRNA(Met) + AMP + diphosphate</text>
        <dbReference type="Rhea" id="RHEA:13481"/>
        <dbReference type="Rhea" id="RHEA-COMP:9667"/>
        <dbReference type="Rhea" id="RHEA-COMP:9698"/>
        <dbReference type="ChEBI" id="CHEBI:30616"/>
        <dbReference type="ChEBI" id="CHEBI:33019"/>
        <dbReference type="ChEBI" id="CHEBI:57844"/>
        <dbReference type="ChEBI" id="CHEBI:78442"/>
        <dbReference type="ChEBI" id="CHEBI:78530"/>
        <dbReference type="ChEBI" id="CHEBI:456215"/>
        <dbReference type="EC" id="6.1.1.10"/>
    </reaction>
</comment>
<dbReference type="GO" id="GO:0006431">
    <property type="term" value="P:methionyl-tRNA aminoacylation"/>
    <property type="evidence" value="ECO:0007669"/>
    <property type="project" value="InterPro"/>
</dbReference>
<evidence type="ECO:0000256" key="2">
    <source>
        <dbReference type="ARBA" id="ARBA00004496"/>
    </source>
</evidence>
<evidence type="ECO:0000256" key="10">
    <source>
        <dbReference type="ARBA" id="ARBA00023146"/>
    </source>
</evidence>
<evidence type="ECO:0000259" key="16">
    <source>
        <dbReference type="Pfam" id="PF09334"/>
    </source>
</evidence>